<reference evidence="3 4" key="1">
    <citation type="submission" date="2019-01" db="EMBL/GenBank/DDBJ databases">
        <title>Sinorhodobacter populi sp. nov. isolated from the symptomatic bark tissue of Populus euramericana canker.</title>
        <authorList>
            <person name="Xu G."/>
        </authorList>
    </citation>
    <scope>NUCLEOTIDE SEQUENCE [LARGE SCALE GENOMIC DNA]</scope>
    <source>
        <strain evidence="3 4">D19-10-3-21</strain>
    </source>
</reference>
<name>A0A443KDD2_9RHOB</name>
<protein>
    <submittedName>
        <fullName evidence="3">Uncharacterized protein</fullName>
    </submittedName>
</protein>
<evidence type="ECO:0000313" key="4">
    <source>
        <dbReference type="Proteomes" id="UP000285295"/>
    </source>
</evidence>
<feature type="chain" id="PRO_5019129164" evidence="2">
    <location>
        <begin position="25"/>
        <end position="76"/>
    </location>
</feature>
<dbReference type="Proteomes" id="UP000285295">
    <property type="component" value="Unassembled WGS sequence"/>
</dbReference>
<feature type="region of interest" description="Disordered" evidence="1">
    <location>
        <begin position="50"/>
        <end position="76"/>
    </location>
</feature>
<reference evidence="3 4" key="2">
    <citation type="submission" date="2019-01" db="EMBL/GenBank/DDBJ databases">
        <authorList>
            <person name="Li Y."/>
        </authorList>
    </citation>
    <scope>NUCLEOTIDE SEQUENCE [LARGE SCALE GENOMIC DNA]</scope>
    <source>
        <strain evidence="3 4">D19-10-3-21</strain>
    </source>
</reference>
<dbReference type="RefSeq" id="WP_128236883.1">
    <property type="nucleotide sequence ID" value="NZ_SAUX01000007.1"/>
</dbReference>
<comment type="caution">
    <text evidence="3">The sequence shown here is derived from an EMBL/GenBank/DDBJ whole genome shotgun (WGS) entry which is preliminary data.</text>
</comment>
<sequence>MRFLVRLTICAIFCAMVVTQAALAGNAGDKVRVWGSESLVEAVQGASPLARSAHSAGHPSTGRMSDPPHPGIFVER</sequence>
<keyword evidence="2" id="KW-0732">Signal</keyword>
<evidence type="ECO:0000256" key="1">
    <source>
        <dbReference type="SAM" id="MobiDB-lite"/>
    </source>
</evidence>
<evidence type="ECO:0000313" key="3">
    <source>
        <dbReference type="EMBL" id="RWR30706.1"/>
    </source>
</evidence>
<dbReference type="EMBL" id="SAUX01000007">
    <property type="protein sequence ID" value="RWR30706.1"/>
    <property type="molecule type" value="Genomic_DNA"/>
</dbReference>
<gene>
    <name evidence="3" type="ORF">D2T31_06930</name>
</gene>
<dbReference type="AlphaFoldDB" id="A0A443KDD2"/>
<feature type="signal peptide" evidence="2">
    <location>
        <begin position="1"/>
        <end position="24"/>
    </location>
</feature>
<evidence type="ECO:0000256" key="2">
    <source>
        <dbReference type="SAM" id="SignalP"/>
    </source>
</evidence>
<accession>A0A443KDD2</accession>
<proteinExistence type="predicted"/>
<organism evidence="3 4">
    <name type="scientific">Paenirhodobacter populi</name>
    <dbReference type="NCBI Taxonomy" id="2306993"/>
    <lineage>
        <taxon>Bacteria</taxon>
        <taxon>Pseudomonadati</taxon>
        <taxon>Pseudomonadota</taxon>
        <taxon>Alphaproteobacteria</taxon>
        <taxon>Rhodobacterales</taxon>
        <taxon>Rhodobacter group</taxon>
        <taxon>Paenirhodobacter</taxon>
    </lineage>
</organism>